<feature type="non-terminal residue" evidence="2">
    <location>
        <position position="77"/>
    </location>
</feature>
<sequence length="77" mass="8117">RVRLHTDRDAGALTAMLGADAVAVGQDILFREGAYLPGTADGRRLLAHELLHTVQNPHGLGALRAGREPGAVSLPQQ</sequence>
<dbReference type="Pfam" id="PF13699">
    <property type="entry name" value="eCIS_core"/>
    <property type="match status" value="1"/>
</dbReference>
<name>A0ABW9P315_9ACTN</name>
<reference evidence="2 3" key="1">
    <citation type="submission" date="2019-06" db="EMBL/GenBank/DDBJ databases">
        <title>Comparative genomics and metabolomics analyses of clavulanic acid producing Streptomyces species provides insight into specialized metabolism and evolution of beta-lactam biosynthetic gene clusters.</title>
        <authorList>
            <person name="Moore M.A."/>
            <person name="Cruz-Morales P."/>
            <person name="Barona Gomez F."/>
            <person name="Kapil T."/>
        </authorList>
    </citation>
    <scope>NUCLEOTIDE SEQUENCE [LARGE SCALE GENOMIC DNA]</scope>
    <source>
        <strain evidence="2 3">T-272</strain>
    </source>
</reference>
<feature type="domain" description="eCIS core" evidence="1">
    <location>
        <begin position="1"/>
        <end position="57"/>
    </location>
</feature>
<protein>
    <submittedName>
        <fullName evidence="2">DUF4157 domain-containing protein</fullName>
    </submittedName>
</protein>
<evidence type="ECO:0000313" key="3">
    <source>
        <dbReference type="Proteomes" id="UP000460558"/>
    </source>
</evidence>
<proteinExistence type="predicted"/>
<evidence type="ECO:0000259" key="1">
    <source>
        <dbReference type="Pfam" id="PF13699"/>
    </source>
</evidence>
<evidence type="ECO:0000313" key="2">
    <source>
        <dbReference type="EMBL" id="MQS39987.1"/>
    </source>
</evidence>
<dbReference type="InterPro" id="IPR025295">
    <property type="entry name" value="eCIS_core_dom"/>
</dbReference>
<feature type="non-terminal residue" evidence="2">
    <location>
        <position position="1"/>
    </location>
</feature>
<dbReference type="RefSeq" id="WP_153487538.1">
    <property type="nucleotide sequence ID" value="NZ_VDEQ01000387.1"/>
</dbReference>
<dbReference type="Proteomes" id="UP000460558">
    <property type="component" value="Unassembled WGS sequence"/>
</dbReference>
<comment type="caution">
    <text evidence="2">The sequence shown here is derived from an EMBL/GenBank/DDBJ whole genome shotgun (WGS) entry which is preliminary data.</text>
</comment>
<keyword evidence="3" id="KW-1185">Reference proteome</keyword>
<accession>A0ABW9P315</accession>
<organism evidence="2 3">
    <name type="scientific">Streptomyces katsurahamanus</name>
    <dbReference type="NCBI Taxonomy" id="2577098"/>
    <lineage>
        <taxon>Bacteria</taxon>
        <taxon>Bacillati</taxon>
        <taxon>Actinomycetota</taxon>
        <taxon>Actinomycetes</taxon>
        <taxon>Kitasatosporales</taxon>
        <taxon>Streptomycetaceae</taxon>
        <taxon>Streptomyces</taxon>
    </lineage>
</organism>
<dbReference type="EMBL" id="VDEQ01000387">
    <property type="protein sequence ID" value="MQS39987.1"/>
    <property type="molecule type" value="Genomic_DNA"/>
</dbReference>
<gene>
    <name evidence="2" type="ORF">FFZ77_31720</name>
</gene>